<evidence type="ECO:0000313" key="17">
    <source>
        <dbReference type="EMBL" id="PWG04132.1"/>
    </source>
</evidence>
<dbReference type="GO" id="GO:0005524">
    <property type="term" value="F:ATP binding"/>
    <property type="evidence" value="ECO:0007669"/>
    <property type="project" value="UniProtKB-UniRule"/>
</dbReference>
<evidence type="ECO:0000256" key="11">
    <source>
        <dbReference type="ARBA" id="ARBA00022840"/>
    </source>
</evidence>
<evidence type="ECO:0000256" key="12">
    <source>
        <dbReference type="ARBA" id="ARBA00022958"/>
    </source>
</evidence>
<comment type="subunit">
    <text evidence="5 16">Homodimer.</text>
</comment>
<comment type="function">
    <text evidence="16">Catalyzes the phosphorylation of pantothenate (Pan), the first step in CoA biosynthesis.</text>
</comment>
<name>A0A2U2J754_9FLAO</name>
<keyword evidence="7 16" id="KW-0963">Cytoplasm</keyword>
<dbReference type="Pfam" id="PF03309">
    <property type="entry name" value="Pan_kinase"/>
    <property type="match status" value="1"/>
</dbReference>
<sequence>MNLIIDIGNTRVKAAVFEGNNVVDLILFDKNRILSEIKKILKKYSITEAIMSSVAKIPEIEKVKIQKLIKLHELSYRTLVPFLNLYKTPKTLGVDRIALITNAVTTFPNQNVLVIDAGSCITFDFVNSKKEYLGGAISPGINMRFNSLNKYTANLPLLEKKLLKDFTGKNTKESMNSGVVNGVIQEIEGVIYQYKKKYLVLTVVLTGGDTNFLSKQLKSSIFANQNFLLEGLNEVLIFNKNQ</sequence>
<keyword evidence="13 16" id="KW-0173">Coenzyme A biosynthesis</keyword>
<comment type="similarity">
    <text evidence="14 16">Belongs to the type III pantothenate kinase family.</text>
</comment>
<organism evidence="17 18">
    <name type="scientific">Polaribacter aquimarinus</name>
    <dbReference type="NCBI Taxonomy" id="2100726"/>
    <lineage>
        <taxon>Bacteria</taxon>
        <taxon>Pseudomonadati</taxon>
        <taxon>Bacteroidota</taxon>
        <taxon>Flavobacteriia</taxon>
        <taxon>Flavobacteriales</taxon>
        <taxon>Flavobacteriaceae</taxon>
    </lineage>
</organism>
<keyword evidence="16" id="KW-0479">Metal-binding</keyword>
<feature type="binding site" evidence="16">
    <location>
        <position position="116"/>
    </location>
    <ligand>
        <name>K(+)</name>
        <dbReference type="ChEBI" id="CHEBI:29103"/>
    </ligand>
</feature>
<dbReference type="InterPro" id="IPR004619">
    <property type="entry name" value="Type_III_PanK"/>
</dbReference>
<dbReference type="PANTHER" id="PTHR34265">
    <property type="entry name" value="TYPE III PANTOTHENATE KINASE"/>
    <property type="match status" value="1"/>
</dbReference>
<evidence type="ECO:0000256" key="6">
    <source>
        <dbReference type="ARBA" id="ARBA00012102"/>
    </source>
</evidence>
<accession>A0A2U2J754</accession>
<dbReference type="RefSeq" id="WP_109405949.1">
    <property type="nucleotide sequence ID" value="NZ_QFFG01000007.1"/>
</dbReference>
<dbReference type="Gene3D" id="3.30.420.40">
    <property type="match status" value="2"/>
</dbReference>
<dbReference type="HAMAP" id="MF_01274">
    <property type="entry name" value="Pantothen_kinase_3"/>
    <property type="match status" value="1"/>
</dbReference>
<dbReference type="CDD" id="cd24015">
    <property type="entry name" value="ASKHA_NBD_PanK-III"/>
    <property type="match status" value="1"/>
</dbReference>
<dbReference type="InterPro" id="IPR043129">
    <property type="entry name" value="ATPase_NBD"/>
</dbReference>
<evidence type="ECO:0000256" key="10">
    <source>
        <dbReference type="ARBA" id="ARBA00022777"/>
    </source>
</evidence>
<keyword evidence="18" id="KW-1185">Reference proteome</keyword>
<dbReference type="NCBIfam" id="TIGR00671">
    <property type="entry name" value="baf"/>
    <property type="match status" value="1"/>
</dbReference>
<feature type="binding site" evidence="16">
    <location>
        <begin position="93"/>
        <end position="96"/>
    </location>
    <ligand>
        <name>substrate</name>
    </ligand>
</feature>
<dbReference type="GO" id="GO:0046872">
    <property type="term" value="F:metal ion binding"/>
    <property type="evidence" value="ECO:0007669"/>
    <property type="project" value="UniProtKB-KW"/>
</dbReference>
<evidence type="ECO:0000256" key="13">
    <source>
        <dbReference type="ARBA" id="ARBA00022993"/>
    </source>
</evidence>
<comment type="pathway">
    <text evidence="4 16">Cofactor biosynthesis; coenzyme A biosynthesis; CoA from (R)-pantothenate: step 1/5.</text>
</comment>
<feature type="binding site" evidence="16">
    <location>
        <position position="171"/>
    </location>
    <ligand>
        <name>substrate</name>
    </ligand>
</feature>
<comment type="catalytic activity">
    <reaction evidence="1 16">
        <text>(R)-pantothenate + ATP = (R)-4'-phosphopantothenate + ADP + H(+)</text>
        <dbReference type="Rhea" id="RHEA:16373"/>
        <dbReference type="ChEBI" id="CHEBI:10986"/>
        <dbReference type="ChEBI" id="CHEBI:15378"/>
        <dbReference type="ChEBI" id="CHEBI:29032"/>
        <dbReference type="ChEBI" id="CHEBI:30616"/>
        <dbReference type="ChEBI" id="CHEBI:456216"/>
        <dbReference type="EC" id="2.7.1.33"/>
    </reaction>
</comment>
<feature type="binding site" evidence="16">
    <location>
        <begin position="6"/>
        <end position="13"/>
    </location>
    <ligand>
        <name>ATP</name>
        <dbReference type="ChEBI" id="CHEBI:30616"/>
    </ligand>
</feature>
<feature type="binding site" evidence="16">
    <location>
        <position position="119"/>
    </location>
    <ligand>
        <name>ATP</name>
        <dbReference type="ChEBI" id="CHEBI:30616"/>
    </ligand>
</feature>
<dbReference type="AlphaFoldDB" id="A0A2U2J754"/>
<keyword evidence="12 16" id="KW-0630">Potassium</keyword>
<dbReference type="PANTHER" id="PTHR34265:SF1">
    <property type="entry name" value="TYPE III PANTOTHENATE KINASE"/>
    <property type="match status" value="1"/>
</dbReference>
<feature type="active site" description="Proton acceptor" evidence="16">
    <location>
        <position position="95"/>
    </location>
</feature>
<proteinExistence type="inferred from homology"/>
<evidence type="ECO:0000256" key="16">
    <source>
        <dbReference type="HAMAP-Rule" id="MF_01274"/>
    </source>
</evidence>
<comment type="subcellular location">
    <subcellularLocation>
        <location evidence="3 16">Cytoplasm</location>
    </subcellularLocation>
</comment>
<comment type="cofactor">
    <cofactor evidence="16">
        <name>NH4(+)</name>
        <dbReference type="ChEBI" id="CHEBI:28938"/>
    </cofactor>
    <cofactor evidence="16">
        <name>K(+)</name>
        <dbReference type="ChEBI" id="CHEBI:29103"/>
    </cofactor>
    <text evidence="16">A monovalent cation. Ammonium or potassium.</text>
</comment>
<evidence type="ECO:0000256" key="5">
    <source>
        <dbReference type="ARBA" id="ARBA00011738"/>
    </source>
</evidence>
<keyword evidence="9 16" id="KW-0547">Nucleotide-binding</keyword>
<dbReference type="GO" id="GO:0015937">
    <property type="term" value="P:coenzyme A biosynthetic process"/>
    <property type="evidence" value="ECO:0007669"/>
    <property type="project" value="UniProtKB-UniRule"/>
</dbReference>
<dbReference type="GO" id="GO:0005737">
    <property type="term" value="C:cytoplasm"/>
    <property type="evidence" value="ECO:0007669"/>
    <property type="project" value="UniProtKB-SubCell"/>
</dbReference>
<evidence type="ECO:0000256" key="4">
    <source>
        <dbReference type="ARBA" id="ARBA00005225"/>
    </source>
</evidence>
<dbReference type="SUPFAM" id="SSF53067">
    <property type="entry name" value="Actin-like ATPase domain"/>
    <property type="match status" value="2"/>
</dbReference>
<dbReference type="UniPathway" id="UPA00241">
    <property type="reaction ID" value="UER00352"/>
</dbReference>
<feature type="binding site" evidence="16">
    <location>
        <position position="86"/>
    </location>
    <ligand>
        <name>substrate</name>
    </ligand>
</feature>
<protein>
    <recommendedName>
        <fullName evidence="15 16">Type III pantothenate kinase</fullName>
        <ecNumber evidence="6 16">2.7.1.33</ecNumber>
    </recommendedName>
    <alternativeName>
        <fullName evidence="16">PanK-III</fullName>
    </alternativeName>
    <alternativeName>
        <fullName evidence="16">Pantothenic acid kinase</fullName>
    </alternativeName>
</protein>
<evidence type="ECO:0000256" key="14">
    <source>
        <dbReference type="ARBA" id="ARBA00038036"/>
    </source>
</evidence>
<dbReference type="GO" id="GO:0004594">
    <property type="term" value="F:pantothenate kinase activity"/>
    <property type="evidence" value="ECO:0007669"/>
    <property type="project" value="UniProtKB-UniRule"/>
</dbReference>
<keyword evidence="11 16" id="KW-0067">ATP-binding</keyword>
<reference evidence="17 18" key="1">
    <citation type="submission" date="2018-05" db="EMBL/GenBank/DDBJ databases">
        <title>Polaribacter aquimarinus sp. nov., isolated from sediment in a sediment of sea.</title>
        <authorList>
            <person name="Lu D."/>
        </authorList>
    </citation>
    <scope>NUCLEOTIDE SEQUENCE [LARGE SCALE GENOMIC DNA]</scope>
    <source>
        <strain evidence="17 18">ZY113</strain>
    </source>
</reference>
<keyword evidence="8 16" id="KW-0808">Transferase</keyword>
<dbReference type="EMBL" id="QFFG01000007">
    <property type="protein sequence ID" value="PWG04132.1"/>
    <property type="molecule type" value="Genomic_DNA"/>
</dbReference>
<comment type="caution">
    <text evidence="17">The sequence shown here is derived from an EMBL/GenBank/DDBJ whole genome shotgun (WGS) entry which is preliminary data.</text>
</comment>
<evidence type="ECO:0000256" key="3">
    <source>
        <dbReference type="ARBA" id="ARBA00004496"/>
    </source>
</evidence>
<dbReference type="OrthoDB" id="9804707at2"/>
<evidence type="ECO:0000256" key="15">
    <source>
        <dbReference type="ARBA" id="ARBA00040883"/>
    </source>
</evidence>
<comment type="cofactor">
    <cofactor evidence="2">
        <name>K(+)</name>
        <dbReference type="ChEBI" id="CHEBI:29103"/>
    </cofactor>
</comment>
<keyword evidence="10 16" id="KW-0418">Kinase</keyword>
<evidence type="ECO:0000313" key="18">
    <source>
        <dbReference type="Proteomes" id="UP000245670"/>
    </source>
</evidence>
<evidence type="ECO:0000256" key="7">
    <source>
        <dbReference type="ARBA" id="ARBA00022490"/>
    </source>
</evidence>
<dbReference type="EC" id="2.7.1.33" evidence="6 16"/>
<evidence type="ECO:0000256" key="2">
    <source>
        <dbReference type="ARBA" id="ARBA00001958"/>
    </source>
</evidence>
<dbReference type="NCBIfam" id="NF009853">
    <property type="entry name" value="PRK13320.1-5"/>
    <property type="match status" value="1"/>
</dbReference>
<gene>
    <name evidence="16" type="primary">coaX</name>
    <name evidence="17" type="ORF">DIS07_14295</name>
</gene>
<evidence type="ECO:0000256" key="9">
    <source>
        <dbReference type="ARBA" id="ARBA00022741"/>
    </source>
</evidence>
<evidence type="ECO:0000256" key="8">
    <source>
        <dbReference type="ARBA" id="ARBA00022679"/>
    </source>
</evidence>
<evidence type="ECO:0000256" key="1">
    <source>
        <dbReference type="ARBA" id="ARBA00001206"/>
    </source>
</evidence>
<dbReference type="Proteomes" id="UP000245670">
    <property type="component" value="Unassembled WGS sequence"/>
</dbReference>